<dbReference type="InterPro" id="IPR050483">
    <property type="entry name" value="CoA-transferase_III_domain"/>
</dbReference>
<gene>
    <name evidence="2" type="ORF">RM50_03870</name>
</gene>
<dbReference type="OrthoDB" id="9797653at2"/>
<dbReference type="Pfam" id="PF02515">
    <property type="entry name" value="CoA_transf_3"/>
    <property type="match status" value="1"/>
</dbReference>
<dbReference type="EMBL" id="JWTB01000007">
    <property type="protein sequence ID" value="KIC68923.1"/>
    <property type="molecule type" value="Genomic_DNA"/>
</dbReference>
<organism evidence="2 3">
    <name type="scientific">Pseudarthrobacter phenanthrenivorans</name>
    <name type="common">Arthrobacter phenanthrenivorans</name>
    <dbReference type="NCBI Taxonomy" id="361575"/>
    <lineage>
        <taxon>Bacteria</taxon>
        <taxon>Bacillati</taxon>
        <taxon>Actinomycetota</taxon>
        <taxon>Actinomycetes</taxon>
        <taxon>Micrococcales</taxon>
        <taxon>Micrococcaceae</taxon>
        <taxon>Pseudarthrobacter</taxon>
    </lineage>
</organism>
<dbReference type="PANTHER" id="PTHR48207">
    <property type="entry name" value="SUCCINATE--HYDROXYMETHYLGLUTARATE COA-TRANSFERASE"/>
    <property type="match status" value="1"/>
</dbReference>
<dbReference type="InterPro" id="IPR003673">
    <property type="entry name" value="CoA-Trfase_fam_III"/>
</dbReference>
<dbReference type="GO" id="GO:0008410">
    <property type="term" value="F:CoA-transferase activity"/>
    <property type="evidence" value="ECO:0007669"/>
    <property type="project" value="TreeGrafter"/>
</dbReference>
<evidence type="ECO:0000313" key="2">
    <source>
        <dbReference type="EMBL" id="KIC68923.1"/>
    </source>
</evidence>
<dbReference type="SUPFAM" id="SSF89796">
    <property type="entry name" value="CoA-transferase family III (CaiB/BaiF)"/>
    <property type="match status" value="1"/>
</dbReference>
<reference evidence="2 3" key="1">
    <citation type="submission" date="2014-12" db="EMBL/GenBank/DDBJ databases">
        <title>Genome sequencing of Arthrobacter phenanthrenivorans SWC37.</title>
        <authorList>
            <person name="Tan P.W."/>
            <person name="Chan K.-G."/>
        </authorList>
    </citation>
    <scope>NUCLEOTIDE SEQUENCE [LARGE SCALE GENOMIC DNA]</scope>
    <source>
        <strain evidence="2 3">SWC37</strain>
    </source>
</reference>
<dbReference type="Proteomes" id="UP000031196">
    <property type="component" value="Unassembled WGS sequence"/>
</dbReference>
<proteinExistence type="predicted"/>
<dbReference type="PANTHER" id="PTHR48207:SF3">
    <property type="entry name" value="SUCCINATE--HYDROXYMETHYLGLUTARATE COA-TRANSFERASE"/>
    <property type="match status" value="1"/>
</dbReference>
<evidence type="ECO:0000256" key="1">
    <source>
        <dbReference type="ARBA" id="ARBA00022679"/>
    </source>
</evidence>
<dbReference type="AlphaFoldDB" id="A0A0B4EQD2"/>
<keyword evidence="1 2" id="KW-0808">Transferase</keyword>
<dbReference type="InterPro" id="IPR023606">
    <property type="entry name" value="CoA-Trfase_III_dom_1_sf"/>
</dbReference>
<accession>A0A0B4EQD2</accession>
<dbReference type="InterPro" id="IPR044855">
    <property type="entry name" value="CoA-Trfase_III_dom3_sf"/>
</dbReference>
<dbReference type="RefSeq" id="WP_043450147.1">
    <property type="nucleotide sequence ID" value="NZ_JWTB01000007.1"/>
</dbReference>
<evidence type="ECO:0000313" key="3">
    <source>
        <dbReference type="Proteomes" id="UP000031196"/>
    </source>
</evidence>
<comment type="caution">
    <text evidence="2">The sequence shown here is derived from an EMBL/GenBank/DDBJ whole genome shotgun (WGS) entry which is preliminary data.</text>
</comment>
<name>A0A0B4EQD2_PSEPS</name>
<protein>
    <submittedName>
        <fullName evidence="2">CoA-transferase</fullName>
    </submittedName>
</protein>
<dbReference type="Gene3D" id="3.30.1540.10">
    <property type="entry name" value="formyl-coa transferase, domain 3"/>
    <property type="match status" value="1"/>
</dbReference>
<dbReference type="Gene3D" id="3.40.50.10540">
    <property type="entry name" value="Crotonobetainyl-coa:carnitine coa-transferase, domain 1"/>
    <property type="match status" value="1"/>
</dbReference>
<sequence length="403" mass="42216">MSTTETTRGPLAGHLVVDLSRALAGPHAGMMLADLGARVIKVESPGTGDDTRGWGPPFVGPEDDLQSTYFMSCNRNKESISLDLKNGDGQAVLRGLLERADVVIENFRPGVMDRLGFSTAAMHALNPRLVILSITGFGHDGPESQRSGYDQILQGEAGLMSLTGSGPDDPQRVGVPIADLLSGMNGAVGVLAALVERNSTGRGQVVRTSLLASLIGVHAFQGTRTTIAGEVPRAQGNHHPSIAPYGLFNCRDGSVQISVGSEKLWHTFASAFGLDPAAPGFASNAERVRNRAGVVAAVERVFAGYGAAELLDKLNDAGIPAGKVRSLDEVYAWEQVASQGLVVDVQHPLLGKVSLPGPPLRFFAPGDTAETTRTEHDAPPLLDEDGPAIREWLGLASAAAGAK</sequence>